<dbReference type="Gene3D" id="3.40.50.11010">
    <property type="match status" value="1"/>
</dbReference>
<evidence type="ECO:0000313" key="1">
    <source>
        <dbReference type="EMBL" id="MFD2569580.1"/>
    </source>
</evidence>
<dbReference type="CDD" id="cd04950">
    <property type="entry name" value="GT4_TuaH-like"/>
    <property type="match status" value="1"/>
</dbReference>
<sequence length="404" mass="45982">MNYLESTHSTTSTQQPLLTSNRLSDQKIQSIATRAAASVEHLVCFSHLRWKFVYQRPQHLLSRASRQWHIWFVEEPMYGDECRLDVCHVTDTLSVVVPHLAHGTNPEETIQCQRELVDQLLKQQNINEFIAWYYTPMALAFSNHLRPRLTVYDCMDELSAFHGAPPSLIAQEKSLLKQADVVFTGGISLYEAKQAKHPRVFAFPSSIDHVHFAESRQALADPADMSHIEGPRIGFCGVIDERLNLDLLRGLAERRPDWQFVLLGPVVKIDPATLPQGPNLHYLGMKSYEELPSYFGNWNAAIMPFAINDATRYISPTKTPEYLAAGLPVVSTPIRDVIRTYGSMPHVLIADSVYPFEQALDKQLSNCPTDWTMVDAYLRENTWDNTWVTMQRIMQSQLSVVAEQ</sequence>
<dbReference type="Proteomes" id="UP001597469">
    <property type="component" value="Unassembled WGS sequence"/>
</dbReference>
<dbReference type="Gene3D" id="3.40.50.2000">
    <property type="entry name" value="Glycogen Phosphorylase B"/>
    <property type="match status" value="1"/>
</dbReference>
<proteinExistence type="predicted"/>
<accession>A0ABW5LXR9</accession>
<name>A0ABW5LXR9_9BACT</name>
<protein>
    <submittedName>
        <fullName evidence="1">Glycosyltransferase family 1 protein</fullName>
    </submittedName>
</protein>
<dbReference type="SUPFAM" id="SSF53756">
    <property type="entry name" value="UDP-Glycosyltransferase/glycogen phosphorylase"/>
    <property type="match status" value="1"/>
</dbReference>
<keyword evidence="2" id="KW-1185">Reference proteome</keyword>
<reference evidence="2" key="1">
    <citation type="journal article" date="2019" name="Int. J. Syst. Evol. Microbiol.">
        <title>The Global Catalogue of Microorganisms (GCM) 10K type strain sequencing project: providing services to taxonomists for standard genome sequencing and annotation.</title>
        <authorList>
            <consortium name="The Broad Institute Genomics Platform"/>
            <consortium name="The Broad Institute Genome Sequencing Center for Infectious Disease"/>
            <person name="Wu L."/>
            <person name="Ma J."/>
        </authorList>
    </citation>
    <scope>NUCLEOTIDE SEQUENCE [LARGE SCALE GENOMIC DNA]</scope>
    <source>
        <strain evidence="2">KCTC 42805</strain>
    </source>
</reference>
<organism evidence="1 2">
    <name type="scientific">Spirosoma soli</name>
    <dbReference type="NCBI Taxonomy" id="1770529"/>
    <lineage>
        <taxon>Bacteria</taxon>
        <taxon>Pseudomonadati</taxon>
        <taxon>Bacteroidota</taxon>
        <taxon>Cytophagia</taxon>
        <taxon>Cytophagales</taxon>
        <taxon>Cytophagaceae</taxon>
        <taxon>Spirosoma</taxon>
    </lineage>
</organism>
<dbReference type="RefSeq" id="WP_381518850.1">
    <property type="nucleotide sequence ID" value="NZ_JBHULN010000001.1"/>
</dbReference>
<comment type="caution">
    <text evidence="1">The sequence shown here is derived from an EMBL/GenBank/DDBJ whole genome shotgun (WGS) entry which is preliminary data.</text>
</comment>
<evidence type="ECO:0000313" key="2">
    <source>
        <dbReference type="Proteomes" id="UP001597469"/>
    </source>
</evidence>
<dbReference type="EMBL" id="JBHULN010000001">
    <property type="protein sequence ID" value="MFD2569580.1"/>
    <property type="molecule type" value="Genomic_DNA"/>
</dbReference>
<gene>
    <name evidence="1" type="ORF">ACFSUS_02990</name>
</gene>